<dbReference type="InterPro" id="IPR000873">
    <property type="entry name" value="AMP-dep_synth/lig_dom"/>
</dbReference>
<dbReference type="AlphaFoldDB" id="A0A2S5SX03"/>
<name>A0A2S5SX03_9BURK</name>
<dbReference type="PANTHER" id="PTHR43767:SF8">
    <property type="entry name" value="LONG-CHAIN-FATTY-ACID--COA LIGASE"/>
    <property type="match status" value="1"/>
</dbReference>
<dbReference type="EMBL" id="PSNX01000003">
    <property type="protein sequence ID" value="PPE67252.1"/>
    <property type="molecule type" value="Genomic_DNA"/>
</dbReference>
<dbReference type="InterPro" id="IPR020845">
    <property type="entry name" value="AMP-binding_CS"/>
</dbReference>
<evidence type="ECO:0000313" key="3">
    <source>
        <dbReference type="EMBL" id="PPE67252.1"/>
    </source>
</evidence>
<dbReference type="InterPro" id="IPR042099">
    <property type="entry name" value="ANL_N_sf"/>
</dbReference>
<feature type="domain" description="AMP-dependent synthetase/ligase" evidence="2">
    <location>
        <begin position="3"/>
        <end position="322"/>
    </location>
</feature>
<protein>
    <submittedName>
        <fullName evidence="3">Long-chain acyl-CoA synthetase</fullName>
    </submittedName>
</protein>
<dbReference type="Pfam" id="PF00501">
    <property type="entry name" value="AMP-binding"/>
    <property type="match status" value="1"/>
</dbReference>
<dbReference type="Pfam" id="PF23562">
    <property type="entry name" value="AMP-binding_C_3"/>
    <property type="match status" value="1"/>
</dbReference>
<dbReference type="PANTHER" id="PTHR43767">
    <property type="entry name" value="LONG-CHAIN-FATTY-ACID--COA LIGASE"/>
    <property type="match status" value="1"/>
</dbReference>
<reference evidence="3 4" key="1">
    <citation type="submission" date="2018-02" db="EMBL/GenBank/DDBJ databases">
        <title>Reclassifiation of [Polyangium] brachysporum DSM 7029 as Guopingzhaonella breviflexa gen. nov., sp. nov., a member of the family Comamonadaceae.</title>
        <authorList>
            <person name="Tang B."/>
        </authorList>
    </citation>
    <scope>NUCLEOTIDE SEQUENCE [LARGE SCALE GENOMIC DNA]</scope>
    <source>
        <strain evidence="3 4">BCRC 80649</strain>
    </source>
</reference>
<dbReference type="GO" id="GO:0016874">
    <property type="term" value="F:ligase activity"/>
    <property type="evidence" value="ECO:0007669"/>
    <property type="project" value="UniProtKB-KW"/>
</dbReference>
<dbReference type="PROSITE" id="PS00455">
    <property type="entry name" value="AMP_BINDING"/>
    <property type="match status" value="1"/>
</dbReference>
<sequence>MNPAWIDARRAWSRQDAMDATLALADRLQHAGMRVVASLMDNGVAWAVLDRACRNAGVVHVPLPLFFTSEQIDHALGLSGADALVCPASMARRWPEAPIDAVVVAQEPLACVWLPRPAAPPVLPPGTAKVTFTSGTTGTPKGVCLSEAGLQAVAQSVAQTLGPLGVRRHLCALPLAVLLEDVAGLQAAWAAGATAIVLPLATLGWQGSSSFDMARFHATVTAHAPDSLILLPQMLAAWVAYLASRQQRAPASLRFVAVGGAPVGAELIARARLLGLPVYEGYGLSEGGSVQTLNHPGADRPGSVGRPLPHARVRVAADGELEVSGALMLGYLGGAEAASPPGVWWPTGDLGEIDDEGFVHVRGRKKNVLITAYGRNVSPEWVETRLRVQPGIAQAVVFGDGQPALGAVLWPMAADLDDALLRRAVEAVNATLPDYAQLRHWTRACAPLNDTSGLATANGRPRRDAILAAHPHLFPTEELLS</sequence>
<dbReference type="InterPro" id="IPR050237">
    <property type="entry name" value="ATP-dep_AMP-bd_enzyme"/>
</dbReference>
<gene>
    <name evidence="3" type="ORF">C1704_03525</name>
</gene>
<dbReference type="RefSeq" id="WP_104301060.1">
    <property type="nucleotide sequence ID" value="NZ_PSNX01000003.1"/>
</dbReference>
<dbReference type="Proteomes" id="UP000238605">
    <property type="component" value="Unassembled WGS sequence"/>
</dbReference>
<dbReference type="Gene3D" id="3.40.50.12780">
    <property type="entry name" value="N-terminal domain of ligase-like"/>
    <property type="match status" value="1"/>
</dbReference>
<evidence type="ECO:0000259" key="2">
    <source>
        <dbReference type="Pfam" id="PF00501"/>
    </source>
</evidence>
<evidence type="ECO:0000313" key="4">
    <source>
        <dbReference type="Proteomes" id="UP000238605"/>
    </source>
</evidence>
<proteinExistence type="predicted"/>
<keyword evidence="4" id="KW-1185">Reference proteome</keyword>
<comment type="caution">
    <text evidence="3">The sequence shown here is derived from an EMBL/GenBank/DDBJ whole genome shotgun (WGS) entry which is preliminary data.</text>
</comment>
<dbReference type="Gene3D" id="3.30.300.30">
    <property type="match status" value="1"/>
</dbReference>
<keyword evidence="1" id="KW-0436">Ligase</keyword>
<dbReference type="InterPro" id="IPR045851">
    <property type="entry name" value="AMP-bd_C_sf"/>
</dbReference>
<accession>A0A2S5SX03</accession>
<organism evidence="3 4">
    <name type="scientific">Caldimonas caldifontis</name>
    <dbReference type="NCBI Taxonomy" id="1452508"/>
    <lineage>
        <taxon>Bacteria</taxon>
        <taxon>Pseudomonadati</taxon>
        <taxon>Pseudomonadota</taxon>
        <taxon>Betaproteobacteria</taxon>
        <taxon>Burkholderiales</taxon>
        <taxon>Sphaerotilaceae</taxon>
        <taxon>Caldimonas</taxon>
    </lineage>
</organism>
<dbReference type="SUPFAM" id="SSF56801">
    <property type="entry name" value="Acetyl-CoA synthetase-like"/>
    <property type="match status" value="1"/>
</dbReference>
<evidence type="ECO:0000256" key="1">
    <source>
        <dbReference type="ARBA" id="ARBA00022598"/>
    </source>
</evidence>
<dbReference type="OrthoDB" id="9766486at2"/>